<dbReference type="Gene3D" id="6.10.340.10">
    <property type="match status" value="1"/>
</dbReference>
<evidence type="ECO:0000259" key="14">
    <source>
        <dbReference type="PROSITE" id="PS50885"/>
    </source>
</evidence>
<name>A0ABR7GAX3_9FIRM</name>
<evidence type="ECO:0000256" key="4">
    <source>
        <dbReference type="ARBA" id="ARBA00022679"/>
    </source>
</evidence>
<keyword evidence="16" id="KW-1185">Reference proteome</keyword>
<dbReference type="Proteomes" id="UP000631576">
    <property type="component" value="Unassembled WGS sequence"/>
</dbReference>
<evidence type="ECO:0000256" key="7">
    <source>
        <dbReference type="ARBA" id="ARBA00022777"/>
    </source>
</evidence>
<dbReference type="EMBL" id="JACOPE010000001">
    <property type="protein sequence ID" value="MBC5684593.1"/>
    <property type="molecule type" value="Genomic_DNA"/>
</dbReference>
<keyword evidence="2" id="KW-1003">Cell membrane</keyword>
<dbReference type="InterPro" id="IPR036890">
    <property type="entry name" value="HATPase_C_sf"/>
</dbReference>
<evidence type="ECO:0000256" key="5">
    <source>
        <dbReference type="ARBA" id="ARBA00022692"/>
    </source>
</evidence>
<dbReference type="Pfam" id="PF06580">
    <property type="entry name" value="His_kinase"/>
    <property type="match status" value="1"/>
</dbReference>
<evidence type="ECO:0000256" key="2">
    <source>
        <dbReference type="ARBA" id="ARBA00022475"/>
    </source>
</evidence>
<comment type="caution">
    <text evidence="15">The sequence shown here is derived from an EMBL/GenBank/DDBJ whole genome shotgun (WGS) entry which is preliminary data.</text>
</comment>
<dbReference type="InterPro" id="IPR010559">
    <property type="entry name" value="Sig_transdc_His_kin_internal"/>
</dbReference>
<dbReference type="PROSITE" id="PS50885">
    <property type="entry name" value="HAMP"/>
    <property type="match status" value="1"/>
</dbReference>
<dbReference type="Gene3D" id="3.30.565.10">
    <property type="entry name" value="Histidine kinase-like ATPase, C-terminal domain"/>
    <property type="match status" value="1"/>
</dbReference>
<dbReference type="GO" id="GO:0016301">
    <property type="term" value="F:kinase activity"/>
    <property type="evidence" value="ECO:0007669"/>
    <property type="project" value="UniProtKB-KW"/>
</dbReference>
<keyword evidence="8" id="KW-0067">ATP-binding</keyword>
<evidence type="ECO:0000256" key="11">
    <source>
        <dbReference type="ARBA" id="ARBA00023136"/>
    </source>
</evidence>
<keyword evidence="6" id="KW-0547">Nucleotide-binding</keyword>
<keyword evidence="11 13" id="KW-0472">Membrane</keyword>
<evidence type="ECO:0000256" key="3">
    <source>
        <dbReference type="ARBA" id="ARBA00022553"/>
    </source>
</evidence>
<evidence type="ECO:0000256" key="1">
    <source>
        <dbReference type="ARBA" id="ARBA00004651"/>
    </source>
</evidence>
<dbReference type="Pfam" id="PF02518">
    <property type="entry name" value="HATPase_c"/>
    <property type="match status" value="1"/>
</dbReference>
<dbReference type="CDD" id="cd06225">
    <property type="entry name" value="HAMP"/>
    <property type="match status" value="1"/>
</dbReference>
<evidence type="ECO:0000256" key="9">
    <source>
        <dbReference type="ARBA" id="ARBA00022989"/>
    </source>
</evidence>
<dbReference type="PANTHER" id="PTHR34220:SF11">
    <property type="entry name" value="SENSOR PROTEIN KINASE HPTS"/>
    <property type="match status" value="1"/>
</dbReference>
<comment type="subcellular location">
    <subcellularLocation>
        <location evidence="1">Cell membrane</location>
        <topology evidence="1">Multi-pass membrane protein</topology>
    </subcellularLocation>
</comment>
<dbReference type="PANTHER" id="PTHR34220">
    <property type="entry name" value="SENSOR HISTIDINE KINASE YPDA"/>
    <property type="match status" value="1"/>
</dbReference>
<feature type="transmembrane region" description="Helical" evidence="13">
    <location>
        <begin position="272"/>
        <end position="293"/>
    </location>
</feature>
<keyword evidence="7 15" id="KW-0418">Kinase</keyword>
<keyword evidence="5 13" id="KW-0812">Transmembrane</keyword>
<reference evidence="15 16" key="1">
    <citation type="submission" date="2020-08" db="EMBL/GenBank/DDBJ databases">
        <title>Genome public.</title>
        <authorList>
            <person name="Liu C."/>
            <person name="Sun Q."/>
        </authorList>
    </citation>
    <scope>NUCLEOTIDE SEQUENCE [LARGE SCALE GENOMIC DNA]</scope>
    <source>
        <strain evidence="15 16">NSJ-13</strain>
    </source>
</reference>
<evidence type="ECO:0000256" key="12">
    <source>
        <dbReference type="SAM" id="Coils"/>
    </source>
</evidence>
<dbReference type="SUPFAM" id="SSF55874">
    <property type="entry name" value="ATPase domain of HSP90 chaperone/DNA topoisomerase II/histidine kinase"/>
    <property type="match status" value="1"/>
</dbReference>
<evidence type="ECO:0000256" key="8">
    <source>
        <dbReference type="ARBA" id="ARBA00022840"/>
    </source>
</evidence>
<keyword evidence="10" id="KW-0902">Two-component regulatory system</keyword>
<organism evidence="15 16">
    <name type="scientific">Ruminococcus hominis</name>
    <dbReference type="NCBI Taxonomy" id="2763065"/>
    <lineage>
        <taxon>Bacteria</taxon>
        <taxon>Bacillati</taxon>
        <taxon>Bacillota</taxon>
        <taxon>Clostridia</taxon>
        <taxon>Eubacteriales</taxon>
        <taxon>Oscillospiraceae</taxon>
        <taxon>Ruminococcus</taxon>
    </lineage>
</organism>
<feature type="domain" description="HAMP" evidence="14">
    <location>
        <begin position="295"/>
        <end position="349"/>
    </location>
</feature>
<keyword evidence="12" id="KW-0175">Coiled coil</keyword>
<evidence type="ECO:0000313" key="15">
    <source>
        <dbReference type="EMBL" id="MBC5684593.1"/>
    </source>
</evidence>
<dbReference type="RefSeq" id="WP_186865427.1">
    <property type="nucleotide sequence ID" value="NZ_JACOPE010000001.1"/>
</dbReference>
<keyword evidence="9 13" id="KW-1133">Transmembrane helix</keyword>
<protein>
    <submittedName>
        <fullName evidence="15">Histidine kinase</fullName>
    </submittedName>
</protein>
<evidence type="ECO:0000313" key="16">
    <source>
        <dbReference type="Proteomes" id="UP000631576"/>
    </source>
</evidence>
<sequence length="566" mass="65040">MKKIKSLRGRIFVDIMIVAMFPILIFAIISQGSLRVWQKNDLQERMQANLENADRCFDIQLDKYNAILFDLCTDDVVVEAVENINNNDDAMEVNTSKLRHELSHVCNRNQGIEGITIFLANGEVIFYDKQNSSSTSSDWAGKVHCPEVKKEQVYQGQIQPIVVNDKHTYLLQIARNLIDYRDIHEKLGTVVFSIDEQLISNILQVGANANTYLLEGNYVISAPSVAKIGRTLDSVKNTRKNLYISKVNQMSQFTICIERDISTYRKTMNEQVGLLLGVAFIAFLVMIFLSYIFTRPYIHVIQSVGQGFHEVETGNFETRLEFWKRAPEEIKDIEFGFNEMVENLDNLINQVKQALLEQKNAELSALEAQIDPHFLYNTLDSINWKAIENEQYDISSMLVALANILRYTVDNAGGTSTLAQELGWLKQYMLLQGTRLGKIPVIETDIPEELFGFQIHKLLLQPFVENSVKYGFYGKEEECVLKISARKMEHQIHIQIEDNGNGITQGKIDELNDEQRDMTGHLGITNVRKRLKLYYGEEAMVYFESEEHLYTRVHLFIPMTDEYQKA</sequence>
<proteinExistence type="predicted"/>
<dbReference type="InterPro" id="IPR003594">
    <property type="entry name" value="HATPase_dom"/>
</dbReference>
<evidence type="ECO:0000256" key="10">
    <source>
        <dbReference type="ARBA" id="ARBA00023012"/>
    </source>
</evidence>
<accession>A0ABR7GAX3</accession>
<feature type="transmembrane region" description="Helical" evidence="13">
    <location>
        <begin position="12"/>
        <end position="30"/>
    </location>
</feature>
<evidence type="ECO:0000256" key="6">
    <source>
        <dbReference type="ARBA" id="ARBA00022741"/>
    </source>
</evidence>
<keyword evidence="3" id="KW-0597">Phosphoprotein</keyword>
<dbReference type="InterPro" id="IPR050640">
    <property type="entry name" value="Bact_2-comp_sensor_kinase"/>
</dbReference>
<keyword evidence="4" id="KW-0808">Transferase</keyword>
<gene>
    <name evidence="15" type="ORF">H8S40_13805</name>
</gene>
<dbReference type="InterPro" id="IPR003660">
    <property type="entry name" value="HAMP_dom"/>
</dbReference>
<evidence type="ECO:0000256" key="13">
    <source>
        <dbReference type="SAM" id="Phobius"/>
    </source>
</evidence>
<feature type="coiled-coil region" evidence="12">
    <location>
        <begin position="337"/>
        <end position="369"/>
    </location>
</feature>